<evidence type="ECO:0000313" key="3">
    <source>
        <dbReference type="EMBL" id="EKD19872.1"/>
    </source>
</evidence>
<reference evidence="3 4" key="1">
    <citation type="journal article" date="2012" name="BMC Genomics">
        <title>Sequencing the genome of Marssonina brunnea reveals fungus-poplar co-evolution.</title>
        <authorList>
            <person name="Zhu S."/>
            <person name="Cao Y.-Z."/>
            <person name="Jiang C."/>
            <person name="Tan B.-Y."/>
            <person name="Wang Z."/>
            <person name="Feng S."/>
            <person name="Zhang L."/>
            <person name="Su X.-H."/>
            <person name="Brejova B."/>
            <person name="Vinar T."/>
            <person name="Xu M."/>
            <person name="Wang M.-X."/>
            <person name="Zhang S.-G."/>
            <person name="Huang M.-R."/>
            <person name="Wu R."/>
            <person name="Zhou Y."/>
        </authorList>
    </citation>
    <scope>NUCLEOTIDE SEQUENCE [LARGE SCALE GENOMIC DNA]</scope>
    <source>
        <strain evidence="3 4">MB_m1</strain>
    </source>
</reference>
<feature type="region of interest" description="Disordered" evidence="1">
    <location>
        <begin position="31"/>
        <end position="61"/>
    </location>
</feature>
<sequence>MHEAYSPAEKGAYYPDDKCVVVMPPPVGAGMQAIQPERRPSNAPEVAAAAPAQPPGYAESALPERPEQLPFWRRNLLWIIAIAGLIVLVLGMAIGMVSRQVNSPKELDESKSVVAQPVTISNNTLNSVASSSVILNDNKTINTHVVWQNSTNGTIHLQVSLDGKKFQAEQLVKLEILPRLGSPLSATTEVDPTTGVVMLNVFYLSGYNNITISAVTCSPYTDRCNTIANCVLPTKIPASNYTGLAAVNVNSAQDWRVYYHDKDGYISELQGDNSGFNTGKTIGGSALNGSSIAAVNINSTTNNINVFFVDTFTKSLFKMQYTANSWTKPSIVSSVYIDSWNPLSGLAAAYTVIQDQLHVYYTGLDKGIYEFIGSRASTTVNTAWDALPTRNSTWGEADIVGAPISAVGWDDQARFYQIMRGTLAENSLDNTTWTESFIDDSGRTSK</sequence>
<feature type="transmembrane region" description="Helical" evidence="2">
    <location>
        <begin position="75"/>
        <end position="97"/>
    </location>
</feature>
<gene>
    <name evidence="3" type="ORF">MBM_01824</name>
</gene>
<name>K1X494_MARBU</name>
<protein>
    <submittedName>
        <fullName evidence="3">Uncharacterized protein</fullName>
    </submittedName>
</protein>
<organism evidence="3 4">
    <name type="scientific">Marssonina brunnea f. sp. multigermtubi (strain MB_m1)</name>
    <name type="common">Marssonina leaf spot fungus</name>
    <dbReference type="NCBI Taxonomy" id="1072389"/>
    <lineage>
        <taxon>Eukaryota</taxon>
        <taxon>Fungi</taxon>
        <taxon>Dikarya</taxon>
        <taxon>Ascomycota</taxon>
        <taxon>Pezizomycotina</taxon>
        <taxon>Leotiomycetes</taxon>
        <taxon>Helotiales</taxon>
        <taxon>Drepanopezizaceae</taxon>
        <taxon>Drepanopeziza</taxon>
    </lineage>
</organism>
<dbReference type="KEGG" id="mbe:MBM_01824"/>
<dbReference type="GeneID" id="18757759"/>
<evidence type="ECO:0000256" key="2">
    <source>
        <dbReference type="SAM" id="Phobius"/>
    </source>
</evidence>
<dbReference type="OMA" id="QDWRVYY"/>
<dbReference type="Proteomes" id="UP000006753">
    <property type="component" value="Unassembled WGS sequence"/>
</dbReference>
<dbReference type="eggNOG" id="ENOG502T6WQ">
    <property type="taxonomic scope" value="Eukaryota"/>
</dbReference>
<keyword evidence="4" id="KW-1185">Reference proteome</keyword>
<keyword evidence="2" id="KW-0812">Transmembrane</keyword>
<feature type="compositionally biased region" description="Low complexity" evidence="1">
    <location>
        <begin position="41"/>
        <end position="58"/>
    </location>
</feature>
<dbReference type="AlphaFoldDB" id="K1X494"/>
<keyword evidence="2" id="KW-1133">Transmembrane helix</keyword>
<dbReference type="SUPFAM" id="SSF89372">
    <property type="entry name" value="Fucose-specific lectin"/>
    <property type="match status" value="1"/>
</dbReference>
<keyword evidence="2" id="KW-0472">Membrane</keyword>
<dbReference type="HOGENOM" id="CLU_047423_0_0_1"/>
<dbReference type="EMBL" id="JH921430">
    <property type="protein sequence ID" value="EKD19872.1"/>
    <property type="molecule type" value="Genomic_DNA"/>
</dbReference>
<dbReference type="InParanoid" id="K1X494"/>
<evidence type="ECO:0000313" key="4">
    <source>
        <dbReference type="Proteomes" id="UP000006753"/>
    </source>
</evidence>
<evidence type="ECO:0000256" key="1">
    <source>
        <dbReference type="SAM" id="MobiDB-lite"/>
    </source>
</evidence>
<dbReference type="OrthoDB" id="4696326at2759"/>
<proteinExistence type="predicted"/>
<dbReference type="Gene3D" id="2.120.10.70">
    <property type="entry name" value="Fucose-specific lectin"/>
    <property type="match status" value="1"/>
</dbReference>
<accession>K1X494</accession>